<organism evidence="7 8">
    <name type="scientific">Mya arenaria</name>
    <name type="common">Soft-shell clam</name>
    <dbReference type="NCBI Taxonomy" id="6604"/>
    <lineage>
        <taxon>Eukaryota</taxon>
        <taxon>Metazoa</taxon>
        <taxon>Spiralia</taxon>
        <taxon>Lophotrochozoa</taxon>
        <taxon>Mollusca</taxon>
        <taxon>Bivalvia</taxon>
        <taxon>Autobranchia</taxon>
        <taxon>Heteroconchia</taxon>
        <taxon>Euheterodonta</taxon>
        <taxon>Imparidentia</taxon>
        <taxon>Neoheterodontei</taxon>
        <taxon>Myida</taxon>
        <taxon>Myoidea</taxon>
        <taxon>Myidae</taxon>
        <taxon>Mya</taxon>
    </lineage>
</organism>
<dbReference type="InterPro" id="IPR057051">
    <property type="entry name" value="PARP14_RPM_1"/>
</dbReference>
<gene>
    <name evidence="7" type="ORF">MAR_016494</name>
</gene>
<sequence>MIHKLPGRKIGCYKVLLTEVPAFSDADGIRSFFDSAVDVQLDDKARTALVTFGNQAGVESALAKRSLTVGGETIFVQKYDISSTVLMGSEECVEGSDYVSQEEEKIKIMVENLPVSVDEEYLEMFFESRKFKGCVVVAVDLNSDLNNAIVTFQRGKDVETILENVPIMIKKQEVTVKKYKPAPLCTIIVRGPNVNEENLELLEMYFDNEKKSGGGEVVENSARYDAKKDAVYITFESEVVAKRVVERGRHVLKKGLLVVGIAYPEANVSTDPNTMSTAQQRMSGTNNIHSHCSTCVKISCIQNSVCAVVSCKLKCGQQFHSCKAYEHSLLCKKELAFCTNKVNGCELVLPRKDIAKHLEFCSANLFRSDNPMELVTCKKGCGISYHACRDVEHKYICKKETVKCTNSEFGCPLEMKRENINYHLQFCPASVVVCQSKWLRRPMLSGNEMLNCAEIKERPRIIFGQMELAFAIMDQDKVIEGAKLPQGQKMYERPLTNPSRLSVVPFRSDMEIRDVLAFASPSIYYATINSTRERQLRGMYTFRCGKELRRDEFPGHMKTLHDNIQQNTHGWFEQRCPLASHGCTFSFQRFRPTTSNVPKFITASDTISVRYNSLAEPVLWNKDGVCNFNEHQSDLITDHGRFELHTSLKLDNSITVVKRSETVLSQTKNVDHRAPVQGPDIDSQLSGCNQSPETFQNKQALTISLLLSSQ</sequence>
<dbReference type="InterPro" id="IPR043013">
    <property type="entry name" value="Znf_TRAF_N"/>
</dbReference>
<dbReference type="EMBL" id="CP111023">
    <property type="protein sequence ID" value="WAR22520.1"/>
    <property type="molecule type" value="Genomic_DNA"/>
</dbReference>
<keyword evidence="4 5" id="KW-0862">Zinc</keyword>
<dbReference type="InterPro" id="IPR031890">
    <property type="entry name" value="Fbxo30/Fbxo40"/>
</dbReference>
<feature type="domain" description="TRAF-type" evidence="6">
    <location>
        <begin position="393"/>
        <end position="435"/>
    </location>
</feature>
<dbReference type="PANTHER" id="PTHR15933:SF20">
    <property type="entry name" value="F-BOX DOMAIN-CONTAINING PROTEIN"/>
    <property type="match status" value="1"/>
</dbReference>
<evidence type="ECO:0000313" key="7">
    <source>
        <dbReference type="EMBL" id="WAR22520.1"/>
    </source>
</evidence>
<reference evidence="7" key="1">
    <citation type="submission" date="2022-11" db="EMBL/GenBank/DDBJ databases">
        <title>Centuries of genome instability and evolution in soft-shell clam transmissible cancer (bioRxiv).</title>
        <authorList>
            <person name="Hart S.F.M."/>
            <person name="Yonemitsu M.A."/>
            <person name="Giersch R.M."/>
            <person name="Beal B.F."/>
            <person name="Arriagada G."/>
            <person name="Davis B.W."/>
            <person name="Ostrander E.A."/>
            <person name="Goff S.P."/>
            <person name="Metzger M.J."/>
        </authorList>
    </citation>
    <scope>NUCLEOTIDE SEQUENCE</scope>
    <source>
        <strain evidence="7">MELC-2E11</strain>
        <tissue evidence="7">Siphon/mantle</tissue>
    </source>
</reference>
<keyword evidence="8" id="KW-1185">Reference proteome</keyword>
<proteinExistence type="predicted"/>
<evidence type="ECO:0000256" key="5">
    <source>
        <dbReference type="PROSITE-ProRule" id="PRU00207"/>
    </source>
</evidence>
<evidence type="ECO:0000256" key="2">
    <source>
        <dbReference type="ARBA" id="ARBA00022771"/>
    </source>
</evidence>
<evidence type="ECO:0000256" key="4">
    <source>
        <dbReference type="ARBA" id="ARBA00022833"/>
    </source>
</evidence>
<evidence type="ECO:0000313" key="8">
    <source>
        <dbReference type="Proteomes" id="UP001164746"/>
    </source>
</evidence>
<keyword evidence="3" id="KW-0833">Ubl conjugation pathway</keyword>
<dbReference type="CDD" id="cd12547">
    <property type="entry name" value="RRM1_2_PAR10"/>
    <property type="match status" value="1"/>
</dbReference>
<dbReference type="InterPro" id="IPR035979">
    <property type="entry name" value="RBD_domain_sf"/>
</dbReference>
<dbReference type="Pfam" id="PF15965">
    <property type="entry name" value="zf-TRAF_2"/>
    <property type="match status" value="2"/>
</dbReference>
<dbReference type="Gene3D" id="3.30.40.150">
    <property type="entry name" value="TRAF-like zinc-finger, N-terminal subdomain"/>
    <property type="match status" value="1"/>
</dbReference>
<accession>A0ABY7FJY4</accession>
<dbReference type="SMART" id="SM00360">
    <property type="entry name" value="RRM"/>
    <property type="match status" value="3"/>
</dbReference>
<dbReference type="InterPro" id="IPR012677">
    <property type="entry name" value="Nucleotide-bd_a/b_plait_sf"/>
</dbReference>
<dbReference type="SUPFAM" id="SSF49599">
    <property type="entry name" value="TRAF domain-like"/>
    <property type="match status" value="1"/>
</dbReference>
<dbReference type="PANTHER" id="PTHR15933">
    <property type="entry name" value="PROTEIN CBG16327"/>
    <property type="match status" value="1"/>
</dbReference>
<evidence type="ECO:0000259" key="6">
    <source>
        <dbReference type="PROSITE" id="PS50145"/>
    </source>
</evidence>
<dbReference type="SUPFAM" id="SSF54928">
    <property type="entry name" value="RNA-binding domain, RBD"/>
    <property type="match status" value="1"/>
</dbReference>
<evidence type="ECO:0000256" key="3">
    <source>
        <dbReference type="ARBA" id="ARBA00022786"/>
    </source>
</evidence>
<keyword evidence="1 5" id="KW-0479">Metal-binding</keyword>
<dbReference type="PROSITE" id="PS50145">
    <property type="entry name" value="ZF_TRAF"/>
    <property type="match status" value="1"/>
</dbReference>
<protein>
    <submittedName>
        <fullName evidence="7">FBX40-like protein</fullName>
    </submittedName>
</protein>
<dbReference type="Pfam" id="PF23085">
    <property type="entry name" value="RRM_PARP14_3"/>
    <property type="match status" value="1"/>
</dbReference>
<dbReference type="InterPro" id="IPR034464">
    <property type="entry name" value="PAR10_RRM1_2"/>
</dbReference>
<evidence type="ECO:0000256" key="1">
    <source>
        <dbReference type="ARBA" id="ARBA00022723"/>
    </source>
</evidence>
<dbReference type="InterPro" id="IPR000504">
    <property type="entry name" value="RRM_dom"/>
</dbReference>
<dbReference type="Proteomes" id="UP001164746">
    <property type="component" value="Chromosome 12"/>
</dbReference>
<dbReference type="Pfam" id="PF23222">
    <property type="entry name" value="RRM_PARP14_1"/>
    <property type="match status" value="1"/>
</dbReference>
<dbReference type="Gene3D" id="3.30.70.330">
    <property type="match status" value="2"/>
</dbReference>
<name>A0ABY7FJY4_MYAAR</name>
<dbReference type="InterPro" id="IPR001293">
    <property type="entry name" value="Znf_TRAF"/>
</dbReference>
<feature type="zinc finger region" description="TRAF-type" evidence="5">
    <location>
        <begin position="393"/>
        <end position="435"/>
    </location>
</feature>
<keyword evidence="2 5" id="KW-0863">Zinc-finger</keyword>